<dbReference type="AlphaFoldDB" id="A0AAU8DS01"/>
<proteinExistence type="predicted"/>
<evidence type="ECO:0000313" key="2">
    <source>
        <dbReference type="EMBL" id="XCG64787.1"/>
    </source>
</evidence>
<feature type="transmembrane region" description="Helical" evidence="1">
    <location>
        <begin position="39"/>
        <end position="59"/>
    </location>
</feature>
<feature type="transmembrane region" description="Helical" evidence="1">
    <location>
        <begin position="135"/>
        <end position="155"/>
    </location>
</feature>
<dbReference type="EMBL" id="CP159218">
    <property type="protein sequence ID" value="XCG64787.1"/>
    <property type="molecule type" value="Genomic_DNA"/>
</dbReference>
<keyword evidence="1" id="KW-0472">Membrane</keyword>
<evidence type="ECO:0000256" key="1">
    <source>
        <dbReference type="SAM" id="Phobius"/>
    </source>
</evidence>
<keyword evidence="1" id="KW-1133">Transmembrane helix</keyword>
<feature type="transmembrane region" description="Helical" evidence="1">
    <location>
        <begin position="187"/>
        <end position="210"/>
    </location>
</feature>
<feature type="transmembrane region" description="Helical" evidence="1">
    <location>
        <begin position="164"/>
        <end position="181"/>
    </location>
</feature>
<gene>
    <name evidence="2" type="ORF">ABLG96_05585</name>
</gene>
<keyword evidence="1" id="KW-0812">Transmembrane</keyword>
<reference evidence="2" key="1">
    <citation type="submission" date="2024-05" db="EMBL/GenBank/DDBJ databases">
        <authorList>
            <person name="Cai S.Y."/>
            <person name="Jin L.M."/>
            <person name="Li H.R."/>
        </authorList>
    </citation>
    <scope>NUCLEOTIDE SEQUENCE</scope>
    <source>
        <strain evidence="2">A5-74</strain>
    </source>
</reference>
<dbReference type="RefSeq" id="WP_353650399.1">
    <property type="nucleotide sequence ID" value="NZ_CP159218.1"/>
</dbReference>
<sequence length="220" mass="23459">MTTPGNTPRRGFLANLSKAMAPPIIEDDDPSVPLVRPRAILIAAILVGIAAVMFLFNGVGTLVTIESNLAKAEQAYPTQLIEIQKQCAPYGGIGAAATAPQGAADDVVKTVQSCQQVQPSVTNEMRDNFRSSQRTPSLVVTVMGLIAAAAGFFLFRGVPWARRLLVGLVIITMLVTMLLQISNVFTLIATLFIVVSVLMSYLGKGGVFFAKALLRQKAAR</sequence>
<accession>A0AAU8DS01</accession>
<organism evidence="2">
    <name type="scientific">Nakamurella sp. A5-74</name>
    <dbReference type="NCBI Taxonomy" id="3158264"/>
    <lineage>
        <taxon>Bacteria</taxon>
        <taxon>Bacillati</taxon>
        <taxon>Actinomycetota</taxon>
        <taxon>Actinomycetes</taxon>
        <taxon>Nakamurellales</taxon>
        <taxon>Nakamurellaceae</taxon>
        <taxon>Nakamurella</taxon>
    </lineage>
</organism>
<protein>
    <submittedName>
        <fullName evidence="2">Uncharacterized protein</fullName>
    </submittedName>
</protein>
<name>A0AAU8DS01_9ACTN</name>